<dbReference type="InterPro" id="IPR000600">
    <property type="entry name" value="ROK"/>
</dbReference>
<dbReference type="InterPro" id="IPR043129">
    <property type="entry name" value="ATPase_NBD"/>
</dbReference>
<dbReference type="CDD" id="cd23763">
    <property type="entry name" value="ASKHA_ATPase_ROK"/>
    <property type="match status" value="1"/>
</dbReference>
<accession>A0A4R3VSK0</accession>
<sequence length="286" mass="32025">MNSLALCLDIGGTHITAAVVKAKDGTFSMFSHVREGVDSMADKDVILRHWEKGIDKVLSELVDPITEIYVSIPGPFDYENGISLMDGMHKYQSILYMDVKSYLSEKYAVPTDCIYFFNDAQAFLLGEVYHYGMYEQKVVGLTLGTGLGSAIFENGKVKDLNYGSAKFRQGIAEDYISTRGIIKYIKTHNHHTFQNVKELVLSDQWKEEKDKAFDFLADALVEFIQTYIIPLNPSCIILGGSIANAHDLFLQQVQSAVIIPLKIASMDEMNICYGMIANVKFNSINN</sequence>
<evidence type="ECO:0000313" key="3">
    <source>
        <dbReference type="Proteomes" id="UP000295197"/>
    </source>
</evidence>
<name>A0A4R3VSK0_9SPHI</name>
<organism evidence="2 3">
    <name type="scientific">Sphingobacterium alimentarium</name>
    <dbReference type="NCBI Taxonomy" id="797292"/>
    <lineage>
        <taxon>Bacteria</taxon>
        <taxon>Pseudomonadati</taxon>
        <taxon>Bacteroidota</taxon>
        <taxon>Sphingobacteriia</taxon>
        <taxon>Sphingobacteriales</taxon>
        <taxon>Sphingobacteriaceae</taxon>
        <taxon>Sphingobacterium</taxon>
    </lineage>
</organism>
<keyword evidence="2" id="KW-0808">Transferase</keyword>
<comment type="similarity">
    <text evidence="1">Belongs to the ROK (NagC/XylR) family.</text>
</comment>
<keyword evidence="3" id="KW-1185">Reference proteome</keyword>
<dbReference type="Pfam" id="PF00480">
    <property type="entry name" value="ROK"/>
    <property type="match status" value="2"/>
</dbReference>
<dbReference type="AlphaFoldDB" id="A0A4R3VSK0"/>
<gene>
    <name evidence="2" type="ORF">EDC17_102315</name>
</gene>
<evidence type="ECO:0000256" key="1">
    <source>
        <dbReference type="ARBA" id="ARBA00006479"/>
    </source>
</evidence>
<proteinExistence type="inferred from homology"/>
<dbReference type="Gene3D" id="3.30.420.40">
    <property type="match status" value="2"/>
</dbReference>
<comment type="caution">
    <text evidence="2">The sequence shown here is derived from an EMBL/GenBank/DDBJ whole genome shotgun (WGS) entry which is preliminary data.</text>
</comment>
<dbReference type="PANTHER" id="PTHR18964:SF149">
    <property type="entry name" value="BIFUNCTIONAL UDP-N-ACETYLGLUCOSAMINE 2-EPIMERASE_N-ACETYLMANNOSAMINE KINASE"/>
    <property type="match status" value="1"/>
</dbReference>
<dbReference type="Proteomes" id="UP000295197">
    <property type="component" value="Unassembled WGS sequence"/>
</dbReference>
<dbReference type="SUPFAM" id="SSF53067">
    <property type="entry name" value="Actin-like ATPase domain"/>
    <property type="match status" value="1"/>
</dbReference>
<keyword evidence="2" id="KW-0418">Kinase</keyword>
<dbReference type="PRINTS" id="PR00475">
    <property type="entry name" value="HEXOKINASE"/>
</dbReference>
<dbReference type="PANTHER" id="PTHR18964">
    <property type="entry name" value="ROK (REPRESSOR, ORF, KINASE) FAMILY"/>
    <property type="match status" value="1"/>
</dbReference>
<protein>
    <submittedName>
        <fullName evidence="2">Glucokinase</fullName>
    </submittedName>
</protein>
<dbReference type="GO" id="GO:0016301">
    <property type="term" value="F:kinase activity"/>
    <property type="evidence" value="ECO:0007669"/>
    <property type="project" value="UniProtKB-KW"/>
</dbReference>
<evidence type="ECO:0000313" key="2">
    <source>
        <dbReference type="EMBL" id="TCV12566.1"/>
    </source>
</evidence>
<dbReference type="RefSeq" id="WP_132777842.1">
    <property type="nucleotide sequence ID" value="NZ_SMBZ01000023.1"/>
</dbReference>
<dbReference type="EMBL" id="SMBZ01000023">
    <property type="protein sequence ID" value="TCV12566.1"/>
    <property type="molecule type" value="Genomic_DNA"/>
</dbReference>
<reference evidence="2 3" key="1">
    <citation type="submission" date="2019-03" db="EMBL/GenBank/DDBJ databases">
        <title>Genomic Encyclopedia of Type Strains, Phase IV (KMG-IV): sequencing the most valuable type-strain genomes for metagenomic binning, comparative biology and taxonomic classification.</title>
        <authorList>
            <person name="Goeker M."/>
        </authorList>
    </citation>
    <scope>NUCLEOTIDE SEQUENCE [LARGE SCALE GENOMIC DNA]</scope>
    <source>
        <strain evidence="2 3">DSM 22362</strain>
    </source>
</reference>
<dbReference type="OrthoDB" id="49666at2"/>